<keyword evidence="3" id="KW-1185">Reference proteome</keyword>
<gene>
    <name evidence="2" type="ORF">Cspa_135p00080</name>
</gene>
<dbReference type="OrthoDB" id="1738626at2"/>
<protein>
    <recommendedName>
        <fullName evidence="1">BIG2 domain-containing protein</fullName>
    </recommendedName>
</protein>
<dbReference type="SUPFAM" id="SSF49384">
    <property type="entry name" value="Carbohydrate-binding domain"/>
    <property type="match status" value="1"/>
</dbReference>
<sequence>MNENIDSTQTNLIVTATPVEGQNYVHLQWTDLGKGYTYRVYSKEKDQEIYQSIPAKGDVVVLNIYPSPVQNTGLSGGAKDLDGNVIPDSGILKTWLEKENINEVKIESISLTSFNANPSKYLQKVDGKWNYDCIFYGMWNLLPETMYPNDNAIEYLRTFIHEGGGFMTSHHTIGYRGLDRGVNKLAKELGVEIFGRKQANSNSAYTCRDSSGNLFPTVSFEIDDPSSLSNADRTVYWNYSSKVQMAKKGLLDNYPFEVGDIGTVFDIPLQHSLSVFGKGDVWMTPVNPTGFTDGTFKEINVSPLTGDHGTNNFYVHTYNNTAIINSGHSFPQISQAETRIIANTLYYLAQLTSNTSCDDHKGQDVTGPDKVTITNVLSDDKDLKVSYSKPNDKGTSYEYYVKASAGNNTNDIISNTVSAVNTLGIAGYSYVIDNIENTEPDNKIDTSDLSISVPLSGLDLLKPIYIHIRAIDNAGNVSETTHYEYKYVSSLTLDKTEITMLEGREEHITATTNPVGIGVTWTSSDTSIATVDETGKITGIKPGQVTITAATIWGGLSATCVVTVKRDIILDIEPKKDKIHIKENVIANLVIENITEIAAEDALIKYDNTKLKFIGTNEVEGIKLIKLDQDDNELRIITASEGLEGIANAKRVLLKLYFQGIASGEALVDIIKGKVSDGIQMEKDLTYDECGEATITIDDIVIPDDVNRSGEFTLLDLAIDARHLGENPNSLPQYVTDQVINGAIDNDDLLKIGEYMLNNLNYKLK</sequence>
<dbReference type="InterPro" id="IPR003343">
    <property type="entry name" value="Big_2"/>
</dbReference>
<dbReference type="Pfam" id="PF02368">
    <property type="entry name" value="Big_2"/>
    <property type="match status" value="1"/>
</dbReference>
<dbReference type="SUPFAM" id="SSF49373">
    <property type="entry name" value="Invasin/intimin cell-adhesion fragments"/>
    <property type="match status" value="1"/>
</dbReference>
<dbReference type="KEGG" id="csr:Cspa_135p00080"/>
<dbReference type="Gene3D" id="2.60.40.1080">
    <property type="match status" value="1"/>
</dbReference>
<dbReference type="InterPro" id="IPR008965">
    <property type="entry name" value="CBM2/CBM3_carb-bd_dom_sf"/>
</dbReference>
<dbReference type="HOGENOM" id="CLU_006379_0_0_9"/>
<name>M1MTY5_9CLOT</name>
<evidence type="ECO:0000313" key="2">
    <source>
        <dbReference type="EMBL" id="AGF59568.1"/>
    </source>
</evidence>
<organism evidence="2 3">
    <name type="scientific">Clostridium saccharoperbutylacetonicum N1-4(HMT)</name>
    <dbReference type="NCBI Taxonomy" id="931276"/>
    <lineage>
        <taxon>Bacteria</taxon>
        <taxon>Bacillati</taxon>
        <taxon>Bacillota</taxon>
        <taxon>Clostridia</taxon>
        <taxon>Eubacteriales</taxon>
        <taxon>Clostridiaceae</taxon>
        <taxon>Clostridium</taxon>
    </lineage>
</organism>
<dbReference type="PATRIC" id="fig|931276.5.peg.5892"/>
<dbReference type="EMBL" id="CP004122">
    <property type="protein sequence ID" value="AGF59568.1"/>
    <property type="molecule type" value="Genomic_DNA"/>
</dbReference>
<dbReference type="Proteomes" id="UP000011728">
    <property type="component" value="Plasmid Csp_135p"/>
</dbReference>
<dbReference type="AlphaFoldDB" id="M1MTY5"/>
<reference evidence="2 3" key="1">
    <citation type="submission" date="2013-02" db="EMBL/GenBank/DDBJ databases">
        <title>Genome sequence of Clostridium saccharoperbutylacetonicum N1-4(HMT).</title>
        <authorList>
            <person name="Poehlein A."/>
            <person name="Daniel R."/>
        </authorList>
    </citation>
    <scope>NUCLEOTIDE SEQUENCE [LARGE SCALE GENOMIC DNA]</scope>
    <source>
        <strain evidence="3">N1-4(HMT)</strain>
        <plasmid evidence="3">Plasmid Csp_135p</plasmid>
    </source>
</reference>
<evidence type="ECO:0000313" key="3">
    <source>
        <dbReference type="Proteomes" id="UP000011728"/>
    </source>
</evidence>
<keyword evidence="2" id="KW-0614">Plasmid</keyword>
<evidence type="ECO:0000259" key="1">
    <source>
        <dbReference type="SMART" id="SM00635"/>
    </source>
</evidence>
<proteinExistence type="predicted"/>
<dbReference type="Gene3D" id="2.60.40.680">
    <property type="match status" value="1"/>
</dbReference>
<geneLocation type="plasmid" evidence="2 3">
    <name>Csp_135p</name>
</geneLocation>
<dbReference type="GO" id="GO:0030246">
    <property type="term" value="F:carbohydrate binding"/>
    <property type="evidence" value="ECO:0007669"/>
    <property type="project" value="InterPro"/>
</dbReference>
<accession>M1MTY5</accession>
<dbReference type="InterPro" id="IPR008964">
    <property type="entry name" value="Invasin/intimin_cell_adhesion"/>
</dbReference>
<dbReference type="SMART" id="SM00635">
    <property type="entry name" value="BID_2"/>
    <property type="match status" value="1"/>
</dbReference>
<dbReference type="CDD" id="cd08547">
    <property type="entry name" value="Type_II_cohesin"/>
    <property type="match status" value="1"/>
</dbReference>
<feature type="domain" description="BIG2" evidence="1">
    <location>
        <begin position="487"/>
        <end position="561"/>
    </location>
</feature>
<dbReference type="RefSeq" id="WP_015395875.1">
    <property type="nucleotide sequence ID" value="NC_020292.1"/>
</dbReference>